<evidence type="ECO:0000256" key="2">
    <source>
        <dbReference type="ARBA" id="ARBA00023172"/>
    </source>
</evidence>
<evidence type="ECO:0008006" key="5">
    <source>
        <dbReference type="Google" id="ProtNLM"/>
    </source>
</evidence>
<dbReference type="Proteomes" id="UP001317870">
    <property type="component" value="Chromosome"/>
</dbReference>
<evidence type="ECO:0000313" key="4">
    <source>
        <dbReference type="Proteomes" id="UP001317870"/>
    </source>
</evidence>
<keyword evidence="1" id="KW-0238">DNA-binding</keyword>
<dbReference type="SUPFAM" id="SSF56349">
    <property type="entry name" value="DNA breaking-rejoining enzymes"/>
    <property type="match status" value="1"/>
</dbReference>
<organism evidence="3 4">
    <name type="scientific">Nocardia sputorum</name>
    <dbReference type="NCBI Taxonomy" id="2984338"/>
    <lineage>
        <taxon>Bacteria</taxon>
        <taxon>Bacillati</taxon>
        <taxon>Actinomycetota</taxon>
        <taxon>Actinomycetes</taxon>
        <taxon>Mycobacteriales</taxon>
        <taxon>Nocardiaceae</taxon>
        <taxon>Nocardia</taxon>
    </lineage>
</organism>
<proteinExistence type="predicted"/>
<dbReference type="Gene3D" id="1.10.150.130">
    <property type="match status" value="1"/>
</dbReference>
<evidence type="ECO:0000256" key="1">
    <source>
        <dbReference type="ARBA" id="ARBA00023125"/>
    </source>
</evidence>
<accession>A0ABM8D121</accession>
<dbReference type="InterPro" id="IPR011010">
    <property type="entry name" value="DNA_brk_join_enz"/>
</dbReference>
<dbReference type="InterPro" id="IPR010998">
    <property type="entry name" value="Integrase_recombinase_N"/>
</dbReference>
<evidence type="ECO:0000313" key="3">
    <source>
        <dbReference type="EMBL" id="BDU01016.1"/>
    </source>
</evidence>
<keyword evidence="2" id="KW-0233">DNA recombination</keyword>
<keyword evidence="4" id="KW-1185">Reference proteome</keyword>
<gene>
    <name evidence="3" type="ORF">IFM12276_40440</name>
</gene>
<sequence length="191" mass="20965">MFLSQDKGNAPKTIKNKHGFLSSGMRAAVEQRPVPLLPFNPCSGVRLPADRGTEHDIFDNDERELFEELIIARWRPQAEFGLVSMARPSEVGALLVRDVHPVTGAVRITKAWKDAGSRLVLGAPKTARGTRTVNIPVQTLERLDLSRPADEFVPHPPRHADPGVLLLREGMATGAAAPRRARLCGCGVRVW</sequence>
<dbReference type="InterPro" id="IPR013762">
    <property type="entry name" value="Integrase-like_cat_sf"/>
</dbReference>
<dbReference type="Gene3D" id="1.10.443.10">
    <property type="entry name" value="Intergrase catalytic core"/>
    <property type="match status" value="1"/>
</dbReference>
<name>A0ABM8D121_9NOCA</name>
<protein>
    <recommendedName>
        <fullName evidence="5">Tyr recombinase domain-containing protein</fullName>
    </recommendedName>
</protein>
<reference evidence="3 4" key="1">
    <citation type="submission" date="2022-11" db="EMBL/GenBank/DDBJ databases">
        <title>Genome Sequencing of Nocardia sp. ON39_IFM12276 and assembly.</title>
        <authorList>
            <person name="Shimojima M."/>
            <person name="Toyokawa M."/>
            <person name="Uesaka K."/>
        </authorList>
    </citation>
    <scope>NUCLEOTIDE SEQUENCE [LARGE SCALE GENOMIC DNA]</scope>
    <source>
        <strain evidence="3 4">IFM 12276</strain>
    </source>
</reference>
<dbReference type="EMBL" id="AP026978">
    <property type="protein sequence ID" value="BDU01016.1"/>
    <property type="molecule type" value="Genomic_DNA"/>
</dbReference>
<dbReference type="RefSeq" id="WP_281874000.1">
    <property type="nucleotide sequence ID" value="NZ_AP026978.1"/>
</dbReference>